<evidence type="ECO:0000313" key="8">
    <source>
        <dbReference type="EMBL" id="GAG12058.1"/>
    </source>
</evidence>
<organism evidence="8">
    <name type="scientific">marine sediment metagenome</name>
    <dbReference type="NCBI Taxonomy" id="412755"/>
    <lineage>
        <taxon>unclassified sequences</taxon>
        <taxon>metagenomes</taxon>
        <taxon>ecological metagenomes</taxon>
    </lineage>
</organism>
<reference evidence="8" key="1">
    <citation type="journal article" date="2014" name="Front. Microbiol.">
        <title>High frequency of phylogenetically diverse reductive dehalogenase-homologous genes in deep subseafloor sedimentary metagenomes.</title>
        <authorList>
            <person name="Kawai M."/>
            <person name="Futagami T."/>
            <person name="Toyoda A."/>
            <person name="Takaki Y."/>
            <person name="Nishi S."/>
            <person name="Hori S."/>
            <person name="Arai W."/>
            <person name="Tsubouchi T."/>
            <person name="Morono Y."/>
            <person name="Uchiyama I."/>
            <person name="Ito T."/>
            <person name="Fujiyama A."/>
            <person name="Inagaki F."/>
            <person name="Takami H."/>
        </authorList>
    </citation>
    <scope>NUCLEOTIDE SEQUENCE</scope>
    <source>
        <strain evidence="8">Expedition CK06-06</strain>
    </source>
</reference>
<proteinExistence type="predicted"/>
<keyword evidence="4" id="KW-0520">NAD</keyword>
<dbReference type="SUPFAM" id="SSF75615">
    <property type="entry name" value="Siroheme synthase middle domains-like"/>
    <property type="match status" value="1"/>
</dbReference>
<dbReference type="InterPro" id="IPR028161">
    <property type="entry name" value="Met8-like"/>
</dbReference>
<dbReference type="EC" id="1.3.1.76" evidence="2"/>
<evidence type="ECO:0000256" key="4">
    <source>
        <dbReference type="ARBA" id="ARBA00023027"/>
    </source>
</evidence>
<comment type="caution">
    <text evidence="8">The sequence shown here is derived from an EMBL/GenBank/DDBJ whole genome shotgun (WGS) entry which is preliminary data.</text>
</comment>
<dbReference type="NCBIfam" id="TIGR01470">
    <property type="entry name" value="cysG_Nterm"/>
    <property type="match status" value="1"/>
</dbReference>
<dbReference type="UniPathway" id="UPA00262">
    <property type="reaction ID" value="UER00222"/>
</dbReference>
<keyword evidence="3" id="KW-0560">Oxidoreductase</keyword>
<dbReference type="SUPFAM" id="SSF51735">
    <property type="entry name" value="NAD(P)-binding Rossmann-fold domains"/>
    <property type="match status" value="1"/>
</dbReference>
<keyword evidence="5" id="KW-0627">Porphyrin biosynthesis</keyword>
<evidence type="ECO:0000259" key="7">
    <source>
        <dbReference type="Pfam" id="PF14824"/>
    </source>
</evidence>
<comment type="pathway">
    <text evidence="1">Porphyrin-containing compound metabolism; siroheme biosynthesis; sirohydrochlorin from precorrin-2: step 1/1.</text>
</comment>
<evidence type="ECO:0000256" key="3">
    <source>
        <dbReference type="ARBA" id="ARBA00023002"/>
    </source>
</evidence>
<dbReference type="Pfam" id="PF14824">
    <property type="entry name" value="Sirohm_synth_M"/>
    <property type="match status" value="1"/>
</dbReference>
<dbReference type="Gene3D" id="1.10.8.610">
    <property type="entry name" value="SirC, precorrin-2 dehydrogenase, C-terminal helical domain-like"/>
    <property type="match status" value="1"/>
</dbReference>
<dbReference type="Pfam" id="PF13241">
    <property type="entry name" value="NAD_binding_7"/>
    <property type="match status" value="1"/>
</dbReference>
<dbReference type="AlphaFoldDB" id="X0VHW3"/>
<dbReference type="InterPro" id="IPR036291">
    <property type="entry name" value="NAD(P)-bd_dom_sf"/>
</dbReference>
<feature type="domain" description="Siroheme synthase central" evidence="7">
    <location>
        <begin position="111"/>
        <end position="137"/>
    </location>
</feature>
<dbReference type="GO" id="GO:0004325">
    <property type="term" value="F:ferrochelatase activity"/>
    <property type="evidence" value="ECO:0007669"/>
    <property type="project" value="InterPro"/>
</dbReference>
<dbReference type="Gene3D" id="3.40.50.720">
    <property type="entry name" value="NAD(P)-binding Rossmann-like Domain"/>
    <property type="match status" value="1"/>
</dbReference>
<evidence type="ECO:0000256" key="2">
    <source>
        <dbReference type="ARBA" id="ARBA00012400"/>
    </source>
</evidence>
<evidence type="ECO:0000256" key="5">
    <source>
        <dbReference type="ARBA" id="ARBA00023244"/>
    </source>
</evidence>
<feature type="non-terminal residue" evidence="8">
    <location>
        <position position="1"/>
    </location>
</feature>
<dbReference type="InterPro" id="IPR006367">
    <property type="entry name" value="Sirohaem_synthase_N"/>
</dbReference>
<accession>X0VHW3</accession>
<dbReference type="InterPro" id="IPR042518">
    <property type="entry name" value="SirC_C"/>
</dbReference>
<dbReference type="PANTHER" id="PTHR35330:SF1">
    <property type="entry name" value="SIROHEME BIOSYNTHESIS PROTEIN MET8"/>
    <property type="match status" value="1"/>
</dbReference>
<dbReference type="EMBL" id="BARS01020854">
    <property type="protein sequence ID" value="GAG12058.1"/>
    <property type="molecule type" value="Genomic_DNA"/>
</dbReference>
<gene>
    <name evidence="8" type="ORF">S01H1_33576</name>
</gene>
<sequence length="203" mass="22293">NIRGRKCVVVGGGQVALRKVRVLLEHGADVEVISPDLCPELAKLAQGREIHALTRKYQAGDLKNAFVAIVATDSGDINQRVVVEARRRAVLVNVVDDAGNSDFIVPSYLRRGALTIAVSTGGKSPALARKIRSRLEKELGDEYALVVCLIGEVRAEIRQQKIKIDNDDWQEALDLDQLLDLLRKGEKLKAKAILLSNLKAKQQ</sequence>
<dbReference type="InterPro" id="IPR028281">
    <property type="entry name" value="Sirohaem_synthase_central"/>
</dbReference>
<dbReference type="GO" id="GO:0019354">
    <property type="term" value="P:siroheme biosynthetic process"/>
    <property type="evidence" value="ECO:0007669"/>
    <property type="project" value="UniProtKB-UniPathway"/>
</dbReference>
<name>X0VHW3_9ZZZZ</name>
<dbReference type="GO" id="GO:0043115">
    <property type="term" value="F:precorrin-2 dehydrogenase activity"/>
    <property type="evidence" value="ECO:0007669"/>
    <property type="project" value="UniProtKB-EC"/>
</dbReference>
<protein>
    <recommendedName>
        <fullName evidence="2">precorrin-2 dehydrogenase</fullName>
        <ecNumber evidence="2">1.3.1.76</ecNumber>
    </recommendedName>
</protein>
<evidence type="ECO:0000256" key="1">
    <source>
        <dbReference type="ARBA" id="ARBA00005010"/>
    </source>
</evidence>
<comment type="catalytic activity">
    <reaction evidence="6">
        <text>precorrin-2 + NAD(+) = sirohydrochlorin + NADH + 2 H(+)</text>
        <dbReference type="Rhea" id="RHEA:15613"/>
        <dbReference type="ChEBI" id="CHEBI:15378"/>
        <dbReference type="ChEBI" id="CHEBI:57540"/>
        <dbReference type="ChEBI" id="CHEBI:57945"/>
        <dbReference type="ChEBI" id="CHEBI:58351"/>
        <dbReference type="ChEBI" id="CHEBI:58827"/>
        <dbReference type="EC" id="1.3.1.76"/>
    </reaction>
</comment>
<dbReference type="PANTHER" id="PTHR35330">
    <property type="entry name" value="SIROHEME BIOSYNTHESIS PROTEIN MET8"/>
    <property type="match status" value="1"/>
</dbReference>
<evidence type="ECO:0000256" key="6">
    <source>
        <dbReference type="ARBA" id="ARBA00047561"/>
    </source>
</evidence>